<reference evidence="8" key="1">
    <citation type="submission" date="2022-10" db="EMBL/GenBank/DDBJ databases">
        <title>The WGS of Solirubrobacter phytolaccae KCTC 29190.</title>
        <authorList>
            <person name="Jiang Z."/>
        </authorList>
    </citation>
    <scope>NUCLEOTIDE SEQUENCE</scope>
    <source>
        <strain evidence="8">KCTC 29190</strain>
    </source>
</reference>
<dbReference type="SUPFAM" id="SSF46785">
    <property type="entry name" value="Winged helix' DNA-binding domain"/>
    <property type="match status" value="1"/>
</dbReference>
<evidence type="ECO:0000256" key="5">
    <source>
        <dbReference type="ARBA" id="ARBA00023163"/>
    </source>
</evidence>
<feature type="domain" description="HTH deoR-type" evidence="7">
    <location>
        <begin position="3"/>
        <end position="58"/>
    </location>
</feature>
<dbReference type="InterPro" id="IPR018356">
    <property type="entry name" value="Tscrpt_reg_HTH_DeoR_CS"/>
</dbReference>
<dbReference type="PANTHER" id="PTHR30363">
    <property type="entry name" value="HTH-TYPE TRANSCRIPTIONAL REGULATOR SRLR-RELATED"/>
    <property type="match status" value="1"/>
</dbReference>
<dbReference type="GO" id="GO:0003700">
    <property type="term" value="F:DNA-binding transcription factor activity"/>
    <property type="evidence" value="ECO:0007669"/>
    <property type="project" value="InterPro"/>
</dbReference>
<dbReference type="PRINTS" id="PR00037">
    <property type="entry name" value="HTHLACR"/>
</dbReference>
<evidence type="ECO:0000256" key="6">
    <source>
        <dbReference type="ARBA" id="ARBA00024937"/>
    </source>
</evidence>
<dbReference type="InterPro" id="IPR001034">
    <property type="entry name" value="DeoR_HTH"/>
</dbReference>
<dbReference type="InterPro" id="IPR050313">
    <property type="entry name" value="Carb_Metab_HTH_regulators"/>
</dbReference>
<name>A0A9X3SHZ4_9ACTN</name>
<dbReference type="PANTHER" id="PTHR30363:SF4">
    <property type="entry name" value="GLYCEROL-3-PHOSPHATE REGULON REPRESSOR"/>
    <property type="match status" value="1"/>
</dbReference>
<dbReference type="SMART" id="SM00420">
    <property type="entry name" value="HTH_DEOR"/>
    <property type="match status" value="1"/>
</dbReference>
<keyword evidence="4 8" id="KW-0238">DNA-binding</keyword>
<dbReference type="GO" id="GO:0003677">
    <property type="term" value="F:DNA binding"/>
    <property type="evidence" value="ECO:0007669"/>
    <property type="project" value="UniProtKB-KW"/>
</dbReference>
<evidence type="ECO:0000256" key="2">
    <source>
        <dbReference type="ARBA" id="ARBA00022491"/>
    </source>
</evidence>
<dbReference type="Pfam" id="PF00455">
    <property type="entry name" value="DeoRC"/>
    <property type="match status" value="1"/>
</dbReference>
<evidence type="ECO:0000256" key="1">
    <source>
        <dbReference type="ARBA" id="ARBA00021390"/>
    </source>
</evidence>
<evidence type="ECO:0000313" key="9">
    <source>
        <dbReference type="Proteomes" id="UP001147653"/>
    </source>
</evidence>
<gene>
    <name evidence="8" type="ORF">OJ997_25360</name>
</gene>
<dbReference type="Pfam" id="PF08220">
    <property type="entry name" value="HTH_DeoR"/>
    <property type="match status" value="1"/>
</dbReference>
<keyword evidence="3" id="KW-0805">Transcription regulation</keyword>
<comment type="function">
    <text evidence="6">Repressor of the lactose catabolism operon. Galactose-6-phosphate is the inducer.</text>
</comment>
<dbReference type="SMART" id="SM01134">
    <property type="entry name" value="DeoRC"/>
    <property type="match status" value="1"/>
</dbReference>
<keyword evidence="9" id="KW-1185">Reference proteome</keyword>
<dbReference type="InterPro" id="IPR037171">
    <property type="entry name" value="NagB/RpiA_transferase-like"/>
</dbReference>
<keyword evidence="5" id="KW-0804">Transcription</keyword>
<keyword evidence="2" id="KW-0678">Repressor</keyword>
<dbReference type="RefSeq" id="WP_270028069.1">
    <property type="nucleotide sequence ID" value="NZ_JAPDDP010000058.1"/>
</dbReference>
<evidence type="ECO:0000256" key="4">
    <source>
        <dbReference type="ARBA" id="ARBA00023125"/>
    </source>
</evidence>
<evidence type="ECO:0000256" key="3">
    <source>
        <dbReference type="ARBA" id="ARBA00023015"/>
    </source>
</evidence>
<evidence type="ECO:0000259" key="7">
    <source>
        <dbReference type="PROSITE" id="PS51000"/>
    </source>
</evidence>
<dbReference type="EMBL" id="JAPDDP010000058">
    <property type="protein sequence ID" value="MDA0183662.1"/>
    <property type="molecule type" value="Genomic_DNA"/>
</dbReference>
<dbReference type="InterPro" id="IPR036388">
    <property type="entry name" value="WH-like_DNA-bd_sf"/>
</dbReference>
<dbReference type="Gene3D" id="3.40.50.1360">
    <property type="match status" value="1"/>
</dbReference>
<evidence type="ECO:0000313" key="8">
    <source>
        <dbReference type="EMBL" id="MDA0183662.1"/>
    </source>
</evidence>
<dbReference type="Gene3D" id="1.10.10.10">
    <property type="entry name" value="Winged helix-like DNA-binding domain superfamily/Winged helix DNA-binding domain"/>
    <property type="match status" value="1"/>
</dbReference>
<dbReference type="InterPro" id="IPR014036">
    <property type="entry name" value="DeoR-like_C"/>
</dbReference>
<dbReference type="PROSITE" id="PS51000">
    <property type="entry name" value="HTH_DEOR_2"/>
    <property type="match status" value="1"/>
</dbReference>
<accession>A0A9X3SHZ4</accession>
<dbReference type="InterPro" id="IPR036390">
    <property type="entry name" value="WH_DNA-bd_sf"/>
</dbReference>
<dbReference type="AlphaFoldDB" id="A0A9X3SHZ4"/>
<dbReference type="Proteomes" id="UP001147653">
    <property type="component" value="Unassembled WGS sequence"/>
</dbReference>
<dbReference type="PROSITE" id="PS00894">
    <property type="entry name" value="HTH_DEOR_1"/>
    <property type="match status" value="1"/>
</dbReference>
<sequence length="247" mass="26092">MLAPTRHEAILGTLRHHGTVATGQLAEQLGVSVDTVRRDLLELEGAGRLRRVHGGAVSHAPGPRRFTDRVNQDPGGKAVVGALAARLVQRGDVVAVGGGTTTLELAQWLSPELSATFVTASPDVAIGLRNLPEVDVIVLGGRLDRTSQTLVGADTVAQIQTLRPDTCIVGACSIHPELGLTMREREEAQVMRALVERSRRVVALATTEKLGTAAPYVVSERVDVLVSDASASALAAYERAGIELVRP</sequence>
<dbReference type="SUPFAM" id="SSF100950">
    <property type="entry name" value="NagB/RpiA/CoA transferase-like"/>
    <property type="match status" value="1"/>
</dbReference>
<protein>
    <recommendedName>
        <fullName evidence="1">Lactose phosphotransferase system repressor</fullName>
    </recommendedName>
</protein>
<proteinExistence type="predicted"/>
<organism evidence="8 9">
    <name type="scientific">Solirubrobacter phytolaccae</name>
    <dbReference type="NCBI Taxonomy" id="1404360"/>
    <lineage>
        <taxon>Bacteria</taxon>
        <taxon>Bacillati</taxon>
        <taxon>Actinomycetota</taxon>
        <taxon>Thermoleophilia</taxon>
        <taxon>Solirubrobacterales</taxon>
        <taxon>Solirubrobacteraceae</taxon>
        <taxon>Solirubrobacter</taxon>
    </lineage>
</organism>
<comment type="caution">
    <text evidence="8">The sequence shown here is derived from an EMBL/GenBank/DDBJ whole genome shotgun (WGS) entry which is preliminary data.</text>
</comment>